<dbReference type="RefSeq" id="WP_010552349.1">
    <property type="nucleotide sequence ID" value="NZ_CANLNX010000018.1"/>
</dbReference>
<dbReference type="AlphaFoldDB" id="A0A3R8SMX2"/>
<protein>
    <submittedName>
        <fullName evidence="1">Integrase</fullName>
    </submittedName>
</protein>
<gene>
    <name evidence="1" type="ORF">DS079_16230</name>
</gene>
<comment type="caution">
    <text evidence="1">The sequence shown here is derived from an EMBL/GenBank/DDBJ whole genome shotgun (WGS) entry which is preliminary data.</text>
</comment>
<proteinExistence type="predicted"/>
<sequence length="84" mass="9977">MPLRALKGSRRPYYRWRNQQVTEAELVEAYRANALFNEHPDDRTFGYRPLADEAAVAGEVMCRRTVWRICRDNQWFLAFGKKRG</sequence>
<evidence type="ECO:0000313" key="2">
    <source>
        <dbReference type="Proteomes" id="UP000274327"/>
    </source>
</evidence>
<reference evidence="1 2" key="1">
    <citation type="submission" date="2018-07" db="EMBL/GenBank/DDBJ databases">
        <title>Brachybacteriurn paraconglorneratum KCTC 9916.</title>
        <authorList>
            <person name="Li Y."/>
        </authorList>
    </citation>
    <scope>NUCLEOTIDE SEQUENCE [LARGE SCALE GENOMIC DNA]</scope>
    <source>
        <strain evidence="1 2">KCTC 9916</strain>
    </source>
</reference>
<organism evidence="1 2">
    <name type="scientific">Brachybacterium paraconglomeratum</name>
    <dbReference type="NCBI Taxonomy" id="173362"/>
    <lineage>
        <taxon>Bacteria</taxon>
        <taxon>Bacillati</taxon>
        <taxon>Actinomycetota</taxon>
        <taxon>Actinomycetes</taxon>
        <taxon>Micrococcales</taxon>
        <taxon>Dermabacteraceae</taxon>
        <taxon>Brachybacterium</taxon>
    </lineage>
</organism>
<keyword evidence="2" id="KW-1185">Reference proteome</keyword>
<evidence type="ECO:0000313" key="1">
    <source>
        <dbReference type="EMBL" id="RRR17122.1"/>
    </source>
</evidence>
<dbReference type="Proteomes" id="UP000274327">
    <property type="component" value="Unassembled WGS sequence"/>
</dbReference>
<dbReference type="EMBL" id="QOCI01000018">
    <property type="protein sequence ID" value="RRR17122.1"/>
    <property type="molecule type" value="Genomic_DNA"/>
</dbReference>
<name>A0A3R8SMX2_9MICO</name>
<accession>A0A3R8SMX2</accession>